<keyword evidence="2" id="KW-0472">Membrane</keyword>
<evidence type="ECO:0000313" key="4">
    <source>
        <dbReference type="Proteomes" id="UP000547510"/>
    </source>
</evidence>
<accession>A0A841CFI9</accession>
<comment type="caution">
    <text evidence="3">The sequence shown here is derived from an EMBL/GenBank/DDBJ whole genome shotgun (WGS) entry which is preliminary data.</text>
</comment>
<dbReference type="Proteomes" id="UP000547510">
    <property type="component" value="Unassembled WGS sequence"/>
</dbReference>
<feature type="compositionally biased region" description="Basic and acidic residues" evidence="1">
    <location>
        <begin position="283"/>
        <end position="293"/>
    </location>
</feature>
<feature type="compositionally biased region" description="Low complexity" evidence="1">
    <location>
        <begin position="181"/>
        <end position="192"/>
    </location>
</feature>
<feature type="transmembrane region" description="Helical" evidence="2">
    <location>
        <begin position="84"/>
        <end position="108"/>
    </location>
</feature>
<name>A0A841CFI9_9PSEU</name>
<keyword evidence="2" id="KW-0812">Transmembrane</keyword>
<dbReference type="RefSeq" id="WP_184689516.1">
    <property type="nucleotide sequence ID" value="NZ_JACHJN010000002.1"/>
</dbReference>
<reference evidence="3 4" key="1">
    <citation type="submission" date="2020-08" db="EMBL/GenBank/DDBJ databases">
        <title>Genomic Encyclopedia of Type Strains, Phase III (KMG-III): the genomes of soil and plant-associated and newly described type strains.</title>
        <authorList>
            <person name="Whitman W."/>
        </authorList>
    </citation>
    <scope>NUCLEOTIDE SEQUENCE [LARGE SCALE GENOMIC DNA]</scope>
    <source>
        <strain evidence="3 4">CECT 8640</strain>
    </source>
</reference>
<organism evidence="3 4">
    <name type="scientific">Saccharothrix tamanrassetensis</name>
    <dbReference type="NCBI Taxonomy" id="1051531"/>
    <lineage>
        <taxon>Bacteria</taxon>
        <taxon>Bacillati</taxon>
        <taxon>Actinomycetota</taxon>
        <taxon>Actinomycetes</taxon>
        <taxon>Pseudonocardiales</taxon>
        <taxon>Pseudonocardiaceae</taxon>
        <taxon>Saccharothrix</taxon>
    </lineage>
</organism>
<keyword evidence="4" id="KW-1185">Reference proteome</keyword>
<dbReference type="AlphaFoldDB" id="A0A841CFI9"/>
<sequence length="312" mass="31865">MDIGEAERSGRHRPVDDGAAIWLPLGSVLDHAPAAHAKPAARPDAFPVQRTRDPLADTDAVGLRKFNIGLVPASVTPPRTWQRAAWFAVLSSAAVLIGLAVAAAKLVGAHTPEERIGMPGYPSASPILTGFATNTTTALPPAPGVRAGAGEPDGTPAERPEAARTAGDRSAPPSPAPPATPSSAPVAGSTPGTPARPAVSTVPSQAKPMVDGAAVASLTELFYEEVATNSAGALAMVVDAFRADAQALLEQRFADVSLIEVTEISVDPAGGVTVSTLRVTKKDGTTSTEKRELSFTGGDDPLINAERPFDGA</sequence>
<feature type="region of interest" description="Disordered" evidence="1">
    <location>
        <begin position="133"/>
        <end position="207"/>
    </location>
</feature>
<evidence type="ECO:0000313" key="3">
    <source>
        <dbReference type="EMBL" id="MBB5954948.1"/>
    </source>
</evidence>
<evidence type="ECO:0000256" key="1">
    <source>
        <dbReference type="SAM" id="MobiDB-lite"/>
    </source>
</evidence>
<gene>
    <name evidence="3" type="ORF">FHS29_001518</name>
</gene>
<evidence type="ECO:0000256" key="2">
    <source>
        <dbReference type="SAM" id="Phobius"/>
    </source>
</evidence>
<keyword evidence="2" id="KW-1133">Transmembrane helix</keyword>
<proteinExistence type="predicted"/>
<dbReference type="EMBL" id="JACHJN010000002">
    <property type="protein sequence ID" value="MBB5954948.1"/>
    <property type="molecule type" value="Genomic_DNA"/>
</dbReference>
<protein>
    <submittedName>
        <fullName evidence="3">Uncharacterized protein</fullName>
    </submittedName>
</protein>
<feature type="region of interest" description="Disordered" evidence="1">
    <location>
        <begin position="283"/>
        <end position="312"/>
    </location>
</feature>